<reference evidence="8" key="5">
    <citation type="submission" date="2025-09" db="UniProtKB">
        <authorList>
            <consortium name="Ensembl"/>
        </authorList>
    </citation>
    <scope>IDENTIFICATION</scope>
</reference>
<dbReference type="InterPro" id="IPR050504">
    <property type="entry name" value="IgSF_BTN/MOG"/>
</dbReference>
<dbReference type="GO" id="GO:0050852">
    <property type="term" value="P:T cell receptor signaling pathway"/>
    <property type="evidence" value="ECO:0007669"/>
    <property type="project" value="TreeGrafter"/>
</dbReference>
<keyword evidence="9" id="KW-1185">Reference proteome</keyword>
<evidence type="ECO:0000256" key="6">
    <source>
        <dbReference type="ARBA" id="ARBA00023319"/>
    </source>
</evidence>
<dbReference type="InterPro" id="IPR036179">
    <property type="entry name" value="Ig-like_dom_sf"/>
</dbReference>
<dbReference type="PANTHER" id="PTHR24100:SF151">
    <property type="entry name" value="ICOS LIGAND"/>
    <property type="match status" value="1"/>
</dbReference>
<name>A0A4W4DMH4_ELEEL</name>
<protein>
    <recommendedName>
        <fullName evidence="7">Ig-like domain-containing protein</fullName>
    </recommendedName>
</protein>
<dbReference type="GO" id="GO:0050863">
    <property type="term" value="P:regulation of T cell activation"/>
    <property type="evidence" value="ECO:0007669"/>
    <property type="project" value="UniProtKB-ARBA"/>
</dbReference>
<reference evidence="9" key="1">
    <citation type="journal article" date="2014" name="Science">
        <title>Nonhuman genetics. Genomic basis for the convergent evolution of electric organs.</title>
        <authorList>
            <person name="Gallant J.R."/>
            <person name="Traeger L.L."/>
            <person name="Volkening J.D."/>
            <person name="Moffett H."/>
            <person name="Chen P.H."/>
            <person name="Novina C.D."/>
            <person name="Phillips G.N.Jr."/>
            <person name="Anand R."/>
            <person name="Wells G.B."/>
            <person name="Pinch M."/>
            <person name="Guth R."/>
            <person name="Unguez G.A."/>
            <person name="Albert J.S."/>
            <person name="Zakon H.H."/>
            <person name="Samanta M.P."/>
            <person name="Sussman M.R."/>
        </authorList>
    </citation>
    <scope>NUCLEOTIDE SEQUENCE [LARGE SCALE GENOMIC DNA]</scope>
</reference>
<dbReference type="Ensembl" id="ENSEEET00000000273.2">
    <property type="protein sequence ID" value="ENSEEEP00000000267.2"/>
    <property type="gene ID" value="ENSEEEG00000000198.2"/>
</dbReference>
<dbReference type="InterPro" id="IPR007110">
    <property type="entry name" value="Ig-like_dom"/>
</dbReference>
<evidence type="ECO:0000256" key="5">
    <source>
        <dbReference type="ARBA" id="ARBA00023180"/>
    </source>
</evidence>
<sequence length="104" mass="12129">MEVKWSRQALGKKLVHHYMNKEDKNEDQDRSYRGRTALFKEELQYGNTSLLLKDVTVSDPGQYTCEVQGKGAYDKITVKVIVEGKTHFLCGSFRHIQHYTVQMF</sequence>
<evidence type="ECO:0000256" key="3">
    <source>
        <dbReference type="ARBA" id="ARBA00023136"/>
    </source>
</evidence>
<reference evidence="8" key="3">
    <citation type="submission" date="2020-05" db="EMBL/GenBank/DDBJ databases">
        <title>Electrophorus electricus (electric eel) genome, fEleEle1, primary haplotype.</title>
        <authorList>
            <person name="Myers G."/>
            <person name="Meyer A."/>
            <person name="Fedrigo O."/>
            <person name="Formenti G."/>
            <person name="Rhie A."/>
            <person name="Tracey A."/>
            <person name="Sims Y."/>
            <person name="Jarvis E.D."/>
        </authorList>
    </citation>
    <scope>NUCLEOTIDE SEQUENCE [LARGE SCALE GENOMIC DNA]</scope>
</reference>
<dbReference type="FunFam" id="2.60.40.10:FF:000142">
    <property type="entry name" value="V-set domain-containing T-cell activation inhibitor 1"/>
    <property type="match status" value="1"/>
</dbReference>
<evidence type="ECO:0000256" key="1">
    <source>
        <dbReference type="ARBA" id="ARBA00004370"/>
    </source>
</evidence>
<feature type="domain" description="Ig-like" evidence="7">
    <location>
        <begin position="1"/>
        <end position="77"/>
    </location>
</feature>
<reference evidence="9" key="2">
    <citation type="journal article" date="2017" name="Sci. Adv.">
        <title>A tail of two voltages: Proteomic comparison of the three electric organs of the electric eel.</title>
        <authorList>
            <person name="Traeger L.L."/>
            <person name="Sabat G."/>
            <person name="Barrett-Wilt G.A."/>
            <person name="Wells G.B."/>
            <person name="Sussman M.R."/>
        </authorList>
    </citation>
    <scope>NUCLEOTIDE SEQUENCE [LARGE SCALE GENOMIC DNA]</scope>
</reference>
<accession>A0A4W4DMH4</accession>
<evidence type="ECO:0000313" key="9">
    <source>
        <dbReference type="Proteomes" id="UP000314983"/>
    </source>
</evidence>
<evidence type="ECO:0000256" key="2">
    <source>
        <dbReference type="ARBA" id="ARBA00022729"/>
    </source>
</evidence>
<dbReference type="GO" id="GO:0005102">
    <property type="term" value="F:signaling receptor binding"/>
    <property type="evidence" value="ECO:0007669"/>
    <property type="project" value="TreeGrafter"/>
</dbReference>
<dbReference type="Pfam" id="PF07686">
    <property type="entry name" value="V-set"/>
    <property type="match status" value="1"/>
</dbReference>
<dbReference type="InterPro" id="IPR013783">
    <property type="entry name" value="Ig-like_fold"/>
</dbReference>
<comment type="subcellular location">
    <subcellularLocation>
        <location evidence="1">Membrane</location>
    </subcellularLocation>
</comment>
<dbReference type="OMA" id="WTNSICC"/>
<reference evidence="8" key="4">
    <citation type="submission" date="2025-08" db="UniProtKB">
        <authorList>
            <consortium name="Ensembl"/>
        </authorList>
    </citation>
    <scope>IDENTIFICATION</scope>
</reference>
<dbReference type="GO" id="GO:1903037">
    <property type="term" value="P:regulation of leukocyte cell-cell adhesion"/>
    <property type="evidence" value="ECO:0007669"/>
    <property type="project" value="UniProtKB-ARBA"/>
</dbReference>
<dbReference type="GO" id="GO:0009897">
    <property type="term" value="C:external side of plasma membrane"/>
    <property type="evidence" value="ECO:0007669"/>
    <property type="project" value="TreeGrafter"/>
</dbReference>
<dbReference type="Proteomes" id="UP000314983">
    <property type="component" value="Chromosome 22"/>
</dbReference>
<dbReference type="SUPFAM" id="SSF48726">
    <property type="entry name" value="Immunoglobulin"/>
    <property type="match status" value="1"/>
</dbReference>
<keyword evidence="2" id="KW-0732">Signal</keyword>
<keyword evidence="5" id="KW-0325">Glycoprotein</keyword>
<proteinExistence type="predicted"/>
<keyword evidence="3" id="KW-0472">Membrane</keyword>
<dbReference type="GeneTree" id="ENSGT01150000287951"/>
<dbReference type="PROSITE" id="PS50835">
    <property type="entry name" value="IG_LIKE"/>
    <property type="match status" value="1"/>
</dbReference>
<dbReference type="AlphaFoldDB" id="A0A4W4DMH4"/>
<gene>
    <name evidence="8" type="primary">CSTA</name>
</gene>
<keyword evidence="6" id="KW-0393">Immunoglobulin domain</keyword>
<dbReference type="GO" id="GO:0001817">
    <property type="term" value="P:regulation of cytokine production"/>
    <property type="evidence" value="ECO:0007669"/>
    <property type="project" value="TreeGrafter"/>
</dbReference>
<evidence type="ECO:0000259" key="7">
    <source>
        <dbReference type="PROSITE" id="PS50835"/>
    </source>
</evidence>
<evidence type="ECO:0000313" key="8">
    <source>
        <dbReference type="Ensembl" id="ENSEEEP00000000267.2"/>
    </source>
</evidence>
<evidence type="ECO:0000256" key="4">
    <source>
        <dbReference type="ARBA" id="ARBA00023157"/>
    </source>
</evidence>
<dbReference type="PANTHER" id="PTHR24100">
    <property type="entry name" value="BUTYROPHILIN"/>
    <property type="match status" value="1"/>
</dbReference>
<organism evidence="8 9">
    <name type="scientific">Electrophorus electricus</name>
    <name type="common">Electric eel</name>
    <name type="synonym">Gymnotus electricus</name>
    <dbReference type="NCBI Taxonomy" id="8005"/>
    <lineage>
        <taxon>Eukaryota</taxon>
        <taxon>Metazoa</taxon>
        <taxon>Chordata</taxon>
        <taxon>Craniata</taxon>
        <taxon>Vertebrata</taxon>
        <taxon>Euteleostomi</taxon>
        <taxon>Actinopterygii</taxon>
        <taxon>Neopterygii</taxon>
        <taxon>Teleostei</taxon>
        <taxon>Ostariophysi</taxon>
        <taxon>Gymnotiformes</taxon>
        <taxon>Gymnotoidei</taxon>
        <taxon>Gymnotidae</taxon>
        <taxon>Electrophorus</taxon>
    </lineage>
</organism>
<keyword evidence="4" id="KW-1015">Disulfide bond</keyword>
<dbReference type="Gene3D" id="2.60.40.10">
    <property type="entry name" value="Immunoglobulins"/>
    <property type="match status" value="1"/>
</dbReference>
<dbReference type="InterPro" id="IPR013106">
    <property type="entry name" value="Ig_V-set"/>
</dbReference>